<comment type="caution">
    <text evidence="1">The sequence shown here is derived from an EMBL/GenBank/DDBJ whole genome shotgun (WGS) entry which is preliminary data.</text>
</comment>
<dbReference type="EMBL" id="CAJEWN010000020">
    <property type="protein sequence ID" value="CAD2137834.1"/>
    <property type="molecule type" value="Genomic_DNA"/>
</dbReference>
<reference evidence="1 2" key="1">
    <citation type="submission" date="2020-08" db="EMBL/GenBank/DDBJ databases">
        <authorList>
            <person name="Koutsovoulos G."/>
            <person name="Danchin GJ E."/>
        </authorList>
    </citation>
    <scope>NUCLEOTIDE SEQUENCE [LARGE SCALE GENOMIC DNA]</scope>
</reference>
<proteinExistence type="predicted"/>
<name>A0A6V7U0I3_MELEN</name>
<accession>A0A6V7U0I3</accession>
<dbReference type="AlphaFoldDB" id="A0A6V7U0I3"/>
<protein>
    <submittedName>
        <fullName evidence="1">Uncharacterized protein</fullName>
    </submittedName>
</protein>
<dbReference type="Proteomes" id="UP000580250">
    <property type="component" value="Unassembled WGS sequence"/>
</dbReference>
<sequence>MYNYLFNFLSPPIQTTKNVCLFSNTKSFVQHINLPQRNYSRWAQTSGCWLASFLHMYTFCRLEKKL</sequence>
<evidence type="ECO:0000313" key="1">
    <source>
        <dbReference type="EMBL" id="CAD2137834.1"/>
    </source>
</evidence>
<evidence type="ECO:0000313" key="2">
    <source>
        <dbReference type="Proteomes" id="UP000580250"/>
    </source>
</evidence>
<organism evidence="1 2">
    <name type="scientific">Meloidogyne enterolobii</name>
    <name type="common">Root-knot nematode worm</name>
    <name type="synonym">Meloidogyne mayaguensis</name>
    <dbReference type="NCBI Taxonomy" id="390850"/>
    <lineage>
        <taxon>Eukaryota</taxon>
        <taxon>Metazoa</taxon>
        <taxon>Ecdysozoa</taxon>
        <taxon>Nematoda</taxon>
        <taxon>Chromadorea</taxon>
        <taxon>Rhabditida</taxon>
        <taxon>Tylenchina</taxon>
        <taxon>Tylenchomorpha</taxon>
        <taxon>Tylenchoidea</taxon>
        <taxon>Meloidogynidae</taxon>
        <taxon>Meloidogyninae</taxon>
        <taxon>Meloidogyne</taxon>
    </lineage>
</organism>
<gene>
    <name evidence="1" type="ORF">MENT_LOCUS5604</name>
</gene>